<dbReference type="AlphaFoldDB" id="A0A9P6E9Y5"/>
<evidence type="ECO:0000256" key="1">
    <source>
        <dbReference type="SAM" id="MobiDB-lite"/>
    </source>
</evidence>
<evidence type="ECO:0000313" key="2">
    <source>
        <dbReference type="EMBL" id="KAF9525180.1"/>
    </source>
</evidence>
<gene>
    <name evidence="2" type="ORF">CPB83DRAFT_559031</name>
</gene>
<accession>A0A9P6E9Y5</accession>
<proteinExistence type="predicted"/>
<name>A0A9P6E9Y5_9AGAR</name>
<reference evidence="2" key="1">
    <citation type="submission" date="2020-11" db="EMBL/GenBank/DDBJ databases">
        <authorList>
            <consortium name="DOE Joint Genome Institute"/>
            <person name="Ahrendt S."/>
            <person name="Riley R."/>
            <person name="Andreopoulos W."/>
            <person name="Labutti K."/>
            <person name="Pangilinan J."/>
            <person name="Ruiz-Duenas F.J."/>
            <person name="Barrasa J.M."/>
            <person name="Sanchez-Garcia M."/>
            <person name="Camarero S."/>
            <person name="Miyauchi S."/>
            <person name="Serrano A."/>
            <person name="Linde D."/>
            <person name="Babiker R."/>
            <person name="Drula E."/>
            <person name="Ayuso-Fernandez I."/>
            <person name="Pacheco R."/>
            <person name="Padilla G."/>
            <person name="Ferreira P."/>
            <person name="Barriuso J."/>
            <person name="Kellner H."/>
            <person name="Castanera R."/>
            <person name="Alfaro M."/>
            <person name="Ramirez L."/>
            <person name="Pisabarro A.G."/>
            <person name="Kuo A."/>
            <person name="Tritt A."/>
            <person name="Lipzen A."/>
            <person name="He G."/>
            <person name="Yan M."/>
            <person name="Ng V."/>
            <person name="Cullen D."/>
            <person name="Martin F."/>
            <person name="Rosso M.-N."/>
            <person name="Henrissat B."/>
            <person name="Hibbett D."/>
            <person name="Martinez A.T."/>
            <person name="Grigoriev I.V."/>
        </authorList>
    </citation>
    <scope>NUCLEOTIDE SEQUENCE</scope>
    <source>
        <strain evidence="2">CBS 506.95</strain>
    </source>
</reference>
<dbReference type="Proteomes" id="UP000807306">
    <property type="component" value="Unassembled WGS sequence"/>
</dbReference>
<sequence length="180" mass="20412">MAIFPGCEEQPLKSEDTTILFNMRIISSFDSFSLRQTQLAMSHWVYSTAILWWANSGGGYYPVAFSSCRSSLLYGQMLYDAYLHHLNHPQYPVASRRIPLHRLDLVSALHLTVPYPLNIGNLGLGFAPRISRLPLLDDVMPSPNYCLLVWPTSRRSLRLSSRPVYQPPQIPQTGSITMTQ</sequence>
<keyword evidence="3" id="KW-1185">Reference proteome</keyword>
<evidence type="ECO:0000313" key="3">
    <source>
        <dbReference type="Proteomes" id="UP000807306"/>
    </source>
</evidence>
<protein>
    <submittedName>
        <fullName evidence="2">Uncharacterized protein</fullName>
    </submittedName>
</protein>
<feature type="region of interest" description="Disordered" evidence="1">
    <location>
        <begin position="161"/>
        <end position="180"/>
    </location>
</feature>
<dbReference type="EMBL" id="MU157887">
    <property type="protein sequence ID" value="KAF9525180.1"/>
    <property type="molecule type" value="Genomic_DNA"/>
</dbReference>
<feature type="compositionally biased region" description="Polar residues" evidence="1">
    <location>
        <begin position="171"/>
        <end position="180"/>
    </location>
</feature>
<comment type="caution">
    <text evidence="2">The sequence shown here is derived from an EMBL/GenBank/DDBJ whole genome shotgun (WGS) entry which is preliminary data.</text>
</comment>
<organism evidence="2 3">
    <name type="scientific">Crepidotus variabilis</name>
    <dbReference type="NCBI Taxonomy" id="179855"/>
    <lineage>
        <taxon>Eukaryota</taxon>
        <taxon>Fungi</taxon>
        <taxon>Dikarya</taxon>
        <taxon>Basidiomycota</taxon>
        <taxon>Agaricomycotina</taxon>
        <taxon>Agaricomycetes</taxon>
        <taxon>Agaricomycetidae</taxon>
        <taxon>Agaricales</taxon>
        <taxon>Agaricineae</taxon>
        <taxon>Crepidotaceae</taxon>
        <taxon>Crepidotus</taxon>
    </lineage>
</organism>